<evidence type="ECO:0000256" key="4">
    <source>
        <dbReference type="ARBA" id="ARBA00023136"/>
    </source>
</evidence>
<feature type="transmembrane region" description="Helical" evidence="5">
    <location>
        <begin position="93"/>
        <end position="112"/>
    </location>
</feature>
<dbReference type="InterPro" id="IPR011701">
    <property type="entry name" value="MFS"/>
</dbReference>
<feature type="transmembrane region" description="Helical" evidence="5">
    <location>
        <begin position="118"/>
        <end position="142"/>
    </location>
</feature>
<keyword evidence="3 5" id="KW-1133">Transmembrane helix</keyword>
<dbReference type="SUPFAM" id="SSF103473">
    <property type="entry name" value="MFS general substrate transporter"/>
    <property type="match status" value="1"/>
</dbReference>
<keyword evidence="8" id="KW-1185">Reference proteome</keyword>
<organism evidence="7 8">
    <name type="scientific">Nesidiocoris tenuis</name>
    <dbReference type="NCBI Taxonomy" id="355587"/>
    <lineage>
        <taxon>Eukaryota</taxon>
        <taxon>Metazoa</taxon>
        <taxon>Ecdysozoa</taxon>
        <taxon>Arthropoda</taxon>
        <taxon>Hexapoda</taxon>
        <taxon>Insecta</taxon>
        <taxon>Pterygota</taxon>
        <taxon>Neoptera</taxon>
        <taxon>Paraneoptera</taxon>
        <taxon>Hemiptera</taxon>
        <taxon>Heteroptera</taxon>
        <taxon>Panheteroptera</taxon>
        <taxon>Cimicomorpha</taxon>
        <taxon>Miridae</taxon>
        <taxon>Dicyphina</taxon>
        <taxon>Nesidiocoris</taxon>
    </lineage>
</organism>
<protein>
    <submittedName>
        <fullName evidence="7">Major Facilitator Superfamily</fullName>
    </submittedName>
</protein>
<dbReference type="Pfam" id="PF07690">
    <property type="entry name" value="MFS_1"/>
    <property type="match status" value="1"/>
</dbReference>
<comment type="subcellular location">
    <subcellularLocation>
        <location evidence="1">Membrane</location>
        <topology evidence="1">Multi-pass membrane protein</topology>
    </subcellularLocation>
</comment>
<evidence type="ECO:0000313" key="8">
    <source>
        <dbReference type="Proteomes" id="UP001307889"/>
    </source>
</evidence>
<feature type="transmembrane region" description="Helical" evidence="5">
    <location>
        <begin position="349"/>
        <end position="370"/>
    </location>
</feature>
<dbReference type="Proteomes" id="UP001307889">
    <property type="component" value="Chromosome 6"/>
</dbReference>
<dbReference type="InterPro" id="IPR050382">
    <property type="entry name" value="MFS_Na/Anion_cotransporter"/>
</dbReference>
<feature type="transmembrane region" description="Helical" evidence="5">
    <location>
        <begin position="185"/>
        <end position="205"/>
    </location>
</feature>
<evidence type="ECO:0000259" key="6">
    <source>
        <dbReference type="PROSITE" id="PS50850"/>
    </source>
</evidence>
<gene>
    <name evidence="7" type="ORF">NTJ_08004</name>
</gene>
<dbReference type="EMBL" id="AP028914">
    <property type="protein sequence ID" value="BES95195.1"/>
    <property type="molecule type" value="Genomic_DNA"/>
</dbReference>
<dbReference type="Gene3D" id="1.20.1250.20">
    <property type="entry name" value="MFS general substrate transporter like domains"/>
    <property type="match status" value="2"/>
</dbReference>
<feature type="transmembrane region" description="Helical" evidence="5">
    <location>
        <begin position="418"/>
        <end position="441"/>
    </location>
</feature>
<keyword evidence="4 5" id="KW-0472">Membrane</keyword>
<feature type="transmembrane region" description="Helical" evidence="5">
    <location>
        <begin position="243"/>
        <end position="264"/>
    </location>
</feature>
<name>A0ABN7ASL6_9HEMI</name>
<evidence type="ECO:0000256" key="1">
    <source>
        <dbReference type="ARBA" id="ARBA00004141"/>
    </source>
</evidence>
<feature type="transmembrane region" description="Helical" evidence="5">
    <location>
        <begin position="64"/>
        <end position="86"/>
    </location>
</feature>
<feature type="transmembrane region" description="Helical" evidence="5">
    <location>
        <begin position="154"/>
        <end position="179"/>
    </location>
</feature>
<dbReference type="InterPro" id="IPR020846">
    <property type="entry name" value="MFS_dom"/>
</dbReference>
<feature type="transmembrane region" description="Helical" evidence="5">
    <location>
        <begin position="382"/>
        <end position="402"/>
    </location>
</feature>
<keyword evidence="2 5" id="KW-0812">Transmembrane</keyword>
<evidence type="ECO:0000256" key="5">
    <source>
        <dbReference type="SAM" id="Phobius"/>
    </source>
</evidence>
<accession>A0ABN7ASL6</accession>
<sequence>MNSASTPPAKLGLGHRHVQALLMFFGCVAAFTLRVNLSVGIVAMTTKLNNESAPAVDWDSKQKGAISGAFFWGYMVTQVPAGLLAIHYGPKRVIGYAILFCGFATILFPYVALHFGYIAAYIFRILQGFGQGCVYPCINAHLSKWTVPEERGKLVSVVFSGGQIGTILMLQVGGVLAAHVSWETIFYSSGLVGVVWGCTFLLFGADSPNSHPTISAEECEYIESRLVDNNENTKNSKTPWRQIATSLPMWGLLAAHLAFNWGFWSMVTLVPSYMESALGYPIQANGFISSLPYVAMFFSALIFSAVSDYTVSRKIVSLTFTRKLWNSIALYGGAAGLIGVALSETNRGAALACLTVSTGALAGVYCGFLANHMDLSPNYAGVLMGITNGLANISSILGPYIAGCLTPEQDSIEQWQKVFYLSAIIFAVGNTIYLLFGTAVTQPWNELVMEKDVESNKGPSQSSAKSVTPVT</sequence>
<dbReference type="InterPro" id="IPR036259">
    <property type="entry name" value="MFS_trans_sf"/>
</dbReference>
<feature type="domain" description="Major facilitator superfamily (MFS) profile" evidence="6">
    <location>
        <begin position="22"/>
        <end position="441"/>
    </location>
</feature>
<evidence type="ECO:0000256" key="3">
    <source>
        <dbReference type="ARBA" id="ARBA00022989"/>
    </source>
</evidence>
<evidence type="ECO:0000313" key="7">
    <source>
        <dbReference type="EMBL" id="BES95195.1"/>
    </source>
</evidence>
<proteinExistence type="predicted"/>
<dbReference type="PANTHER" id="PTHR11662:SF280">
    <property type="entry name" value="FI21844P1-RELATED"/>
    <property type="match status" value="1"/>
</dbReference>
<feature type="transmembrane region" description="Helical" evidence="5">
    <location>
        <begin position="324"/>
        <end position="343"/>
    </location>
</feature>
<dbReference type="CDD" id="cd17318">
    <property type="entry name" value="MFS_SLC17"/>
    <property type="match status" value="1"/>
</dbReference>
<dbReference type="PROSITE" id="PS50850">
    <property type="entry name" value="MFS"/>
    <property type="match status" value="1"/>
</dbReference>
<feature type="transmembrane region" description="Helical" evidence="5">
    <location>
        <begin position="284"/>
        <end position="303"/>
    </location>
</feature>
<dbReference type="PANTHER" id="PTHR11662">
    <property type="entry name" value="SOLUTE CARRIER FAMILY 17"/>
    <property type="match status" value="1"/>
</dbReference>
<feature type="transmembrane region" description="Helical" evidence="5">
    <location>
        <begin position="21"/>
        <end position="44"/>
    </location>
</feature>
<evidence type="ECO:0000256" key="2">
    <source>
        <dbReference type="ARBA" id="ARBA00022692"/>
    </source>
</evidence>
<reference evidence="7 8" key="1">
    <citation type="submission" date="2023-09" db="EMBL/GenBank/DDBJ databases">
        <title>Nesidiocoris tenuis whole genome shotgun sequence.</title>
        <authorList>
            <person name="Shibata T."/>
            <person name="Shimoda M."/>
            <person name="Kobayashi T."/>
            <person name="Uehara T."/>
        </authorList>
    </citation>
    <scope>NUCLEOTIDE SEQUENCE [LARGE SCALE GENOMIC DNA]</scope>
    <source>
        <strain evidence="7 8">Japan</strain>
    </source>
</reference>